<evidence type="ECO:0000313" key="1">
    <source>
        <dbReference type="EMBL" id="QTA85712.1"/>
    </source>
</evidence>
<proteinExistence type="predicted"/>
<name>A0A975BHV8_9BACT</name>
<evidence type="ECO:0008006" key="3">
    <source>
        <dbReference type="Google" id="ProtNLM"/>
    </source>
</evidence>
<dbReference type="KEGG" id="dmm:dnm_017260"/>
<gene>
    <name evidence="1" type="ORF">dnm_017260</name>
</gene>
<reference evidence="1" key="1">
    <citation type="journal article" date="2021" name="Microb. Physiol.">
        <title>Proteogenomic Insights into the Physiology of Marine, Sulfate-Reducing, Filamentous Desulfonema limicola and Desulfonema magnum.</title>
        <authorList>
            <person name="Schnaars V."/>
            <person name="Wohlbrand L."/>
            <person name="Scheve S."/>
            <person name="Hinrichs C."/>
            <person name="Reinhardt R."/>
            <person name="Rabus R."/>
        </authorList>
    </citation>
    <scope>NUCLEOTIDE SEQUENCE</scope>
    <source>
        <strain evidence="1">4be13</strain>
    </source>
</reference>
<dbReference type="AlphaFoldDB" id="A0A975BHV8"/>
<organism evidence="1 2">
    <name type="scientific">Desulfonema magnum</name>
    <dbReference type="NCBI Taxonomy" id="45655"/>
    <lineage>
        <taxon>Bacteria</taxon>
        <taxon>Pseudomonadati</taxon>
        <taxon>Thermodesulfobacteriota</taxon>
        <taxon>Desulfobacteria</taxon>
        <taxon>Desulfobacterales</taxon>
        <taxon>Desulfococcaceae</taxon>
        <taxon>Desulfonema</taxon>
    </lineage>
</organism>
<dbReference type="EMBL" id="CP061800">
    <property type="protein sequence ID" value="QTA85712.1"/>
    <property type="molecule type" value="Genomic_DNA"/>
</dbReference>
<accession>A0A975BHV8</accession>
<dbReference type="Proteomes" id="UP000663722">
    <property type="component" value="Chromosome"/>
</dbReference>
<evidence type="ECO:0000313" key="2">
    <source>
        <dbReference type="Proteomes" id="UP000663722"/>
    </source>
</evidence>
<sequence length="42" mass="5031">MHPQISVAESYGIKSSELRTLMKVITENRELIERCWNEYFDL</sequence>
<keyword evidence="2" id="KW-1185">Reference proteome</keyword>
<protein>
    <recommendedName>
        <fullName evidence="3">DUF4160 domain-containing protein</fullName>
    </recommendedName>
</protein>